<evidence type="ECO:0000256" key="1">
    <source>
        <dbReference type="SAM" id="Phobius"/>
    </source>
</evidence>
<dbReference type="OrthoDB" id="6340174at2759"/>
<reference evidence="3" key="1">
    <citation type="submission" date="2025-08" db="UniProtKB">
        <authorList>
            <consortium name="RefSeq"/>
        </authorList>
    </citation>
    <scope>IDENTIFICATION</scope>
    <source>
        <strain evidence="3">15112-1751.03</strain>
        <tissue evidence="3">Whole Adult</tissue>
    </source>
</reference>
<sequence>MKHILNYTVLHYLIAISAMLEAAVIFPTNSEFGIFMAISVPISLPHRNVFVSYNYEFNFYLPEHIYKFPPILMGSDYENGYLTYPTFNVSGRECVDCKENTDIAAVKLEATEETKSKPTLDASRKKRDLSIISRKSFYAMLQDKLERSGYPPEACLLRMICETNDSTLGEINGLLGNIVHIIFTPSSSRDEQLASAYYQAESDGLQQQCGVYHNDCPHNVLGLISAPIEEILNDITNRSRRK</sequence>
<dbReference type="SMART" id="SM00718">
    <property type="entry name" value="DM4_12"/>
    <property type="match status" value="1"/>
</dbReference>
<dbReference type="PANTHER" id="PTHR21398:SF22">
    <property type="entry name" value="IP12060P-RELATED"/>
    <property type="match status" value="1"/>
</dbReference>
<keyword evidence="1" id="KW-0812">Transmembrane</keyword>
<dbReference type="RefSeq" id="XP_034107421.1">
    <property type="nucleotide sequence ID" value="XM_034251530.2"/>
</dbReference>
<protein>
    <submittedName>
        <fullName evidence="3">Uncharacterized protein LOC117570085</fullName>
    </submittedName>
</protein>
<keyword evidence="1" id="KW-0472">Membrane</keyword>
<evidence type="ECO:0000313" key="3">
    <source>
        <dbReference type="RefSeq" id="XP_034107421.1"/>
    </source>
</evidence>
<dbReference type="PANTHER" id="PTHR21398">
    <property type="entry name" value="AGAP007094-PA"/>
    <property type="match status" value="1"/>
</dbReference>
<name>A0A6P8WUP6_DROAB</name>
<dbReference type="Proteomes" id="UP000515160">
    <property type="component" value="Chromosome 3"/>
</dbReference>
<dbReference type="AlphaFoldDB" id="A0A6P8WUP6"/>
<gene>
    <name evidence="3" type="primary">LOC117570085</name>
</gene>
<keyword evidence="1" id="KW-1133">Transmembrane helix</keyword>
<proteinExistence type="predicted"/>
<organism evidence="2 3">
    <name type="scientific">Drosophila albomicans</name>
    <name type="common">Fruit fly</name>
    <dbReference type="NCBI Taxonomy" id="7291"/>
    <lineage>
        <taxon>Eukaryota</taxon>
        <taxon>Metazoa</taxon>
        <taxon>Ecdysozoa</taxon>
        <taxon>Arthropoda</taxon>
        <taxon>Hexapoda</taxon>
        <taxon>Insecta</taxon>
        <taxon>Pterygota</taxon>
        <taxon>Neoptera</taxon>
        <taxon>Endopterygota</taxon>
        <taxon>Diptera</taxon>
        <taxon>Brachycera</taxon>
        <taxon>Muscomorpha</taxon>
        <taxon>Ephydroidea</taxon>
        <taxon>Drosophilidae</taxon>
        <taxon>Drosophila</taxon>
    </lineage>
</organism>
<evidence type="ECO:0000313" key="2">
    <source>
        <dbReference type="Proteomes" id="UP000515160"/>
    </source>
</evidence>
<keyword evidence="2" id="KW-1185">Reference proteome</keyword>
<accession>A0A6P8WUP6</accession>
<feature type="transmembrane region" description="Helical" evidence="1">
    <location>
        <begin position="7"/>
        <end position="26"/>
    </location>
</feature>
<dbReference type="GeneID" id="117570085"/>
<dbReference type="Pfam" id="PF07841">
    <property type="entry name" value="DM4_12"/>
    <property type="match status" value="1"/>
</dbReference>
<dbReference type="InterPro" id="IPR006631">
    <property type="entry name" value="DM4_12"/>
</dbReference>